<dbReference type="RefSeq" id="WP_340468916.1">
    <property type="nucleotide sequence ID" value="NZ_JBANBB010000001.1"/>
</dbReference>
<feature type="transmembrane region" description="Helical" evidence="1">
    <location>
        <begin position="7"/>
        <end position="29"/>
    </location>
</feature>
<reference evidence="2 3" key="1">
    <citation type="submission" date="2024-02" db="EMBL/GenBank/DDBJ databases">
        <title>Bifidobacterium honeyensis sp. nov., isolated from the comb honey.</title>
        <authorList>
            <person name="Liu W."/>
            <person name="Li Y."/>
        </authorList>
    </citation>
    <scope>NUCLEOTIDE SEQUENCE [LARGE SCALE GENOMIC DNA]</scope>
    <source>
        <strain evidence="2 3">IMAU50988</strain>
    </source>
</reference>
<evidence type="ECO:0000313" key="3">
    <source>
        <dbReference type="Proteomes" id="UP001373159"/>
    </source>
</evidence>
<keyword evidence="3" id="KW-1185">Reference proteome</keyword>
<dbReference type="EMBL" id="JBANBB010000001">
    <property type="protein sequence ID" value="MEK0306399.1"/>
    <property type="molecule type" value="Genomic_DNA"/>
</dbReference>
<keyword evidence="1" id="KW-0472">Membrane</keyword>
<organism evidence="2 3">
    <name type="scientific">Bifidobacterium favimelis</name>
    <dbReference type="NCBI Taxonomy" id="3122979"/>
    <lineage>
        <taxon>Bacteria</taxon>
        <taxon>Bacillati</taxon>
        <taxon>Actinomycetota</taxon>
        <taxon>Actinomycetes</taxon>
        <taxon>Bifidobacteriales</taxon>
        <taxon>Bifidobacteriaceae</taxon>
        <taxon>Bifidobacterium</taxon>
    </lineage>
</organism>
<name>A0ABU8ZP81_9BIFI</name>
<accession>A0ABU8ZP81</accession>
<evidence type="ECO:0000256" key="1">
    <source>
        <dbReference type="SAM" id="Phobius"/>
    </source>
</evidence>
<sequence>MKHLLMALPAVLMAVSVCLGVLAFIGWLLKPLALLALGVLLITA</sequence>
<comment type="caution">
    <text evidence="2">The sequence shown here is derived from an EMBL/GenBank/DDBJ whole genome shotgun (WGS) entry which is preliminary data.</text>
</comment>
<keyword evidence="1" id="KW-1133">Transmembrane helix</keyword>
<protein>
    <submittedName>
        <fullName evidence="2">Uncharacterized protein</fullName>
    </submittedName>
</protein>
<keyword evidence="1" id="KW-0812">Transmembrane</keyword>
<proteinExistence type="predicted"/>
<gene>
    <name evidence="2" type="ORF">V8P97_02800</name>
</gene>
<dbReference type="Proteomes" id="UP001373159">
    <property type="component" value="Unassembled WGS sequence"/>
</dbReference>
<evidence type="ECO:0000313" key="2">
    <source>
        <dbReference type="EMBL" id="MEK0306399.1"/>
    </source>
</evidence>